<dbReference type="Gene3D" id="3.90.1680.10">
    <property type="entry name" value="SOS response associated peptidase-like"/>
    <property type="match status" value="1"/>
</dbReference>
<dbReference type="PANTHER" id="PTHR13604">
    <property type="entry name" value="DC12-RELATED"/>
    <property type="match status" value="1"/>
</dbReference>
<dbReference type="Pfam" id="PF02586">
    <property type="entry name" value="SRAP"/>
    <property type="match status" value="1"/>
</dbReference>
<evidence type="ECO:0000256" key="6">
    <source>
        <dbReference type="ARBA" id="ARBA00023125"/>
    </source>
</evidence>
<keyword evidence="6" id="KW-0238">DNA-binding</keyword>
<evidence type="ECO:0000256" key="8">
    <source>
        <dbReference type="RuleBase" id="RU364100"/>
    </source>
</evidence>
<keyword evidence="4 8" id="KW-0378">Hydrolase</keyword>
<dbReference type="GO" id="GO:0003697">
    <property type="term" value="F:single-stranded DNA binding"/>
    <property type="evidence" value="ECO:0007669"/>
    <property type="project" value="InterPro"/>
</dbReference>
<evidence type="ECO:0000313" key="9">
    <source>
        <dbReference type="EMBL" id="MBT0961684.1"/>
    </source>
</evidence>
<dbReference type="GO" id="GO:0006508">
    <property type="term" value="P:proteolysis"/>
    <property type="evidence" value="ECO:0007669"/>
    <property type="project" value="UniProtKB-KW"/>
</dbReference>
<proteinExistence type="inferred from homology"/>
<name>A0A944DN46_DENI1</name>
<keyword evidence="10" id="KW-1185">Reference proteome</keyword>
<sequence length="211" mass="23641">MCSNYRPVGKRGIDYFGAAPLDDDILPRDIYPGGAGPLIYRPGDGAPRSSVLGTFGLLPAWAKDRAFSKRTYNARSETVAEKPSFRHAWQKRQLCIVPAEAIYEPCYESGKAVWWRIQRADGHPMALAGLWERKQWGDDAPSWSYTMLTVNADAHPVMRRFHKPGDEKRSVVVLDLDQIDAWLSASSEPDRRALLRLCRADALVAQTGRIG</sequence>
<dbReference type="PANTHER" id="PTHR13604:SF0">
    <property type="entry name" value="ABASIC SITE PROCESSING PROTEIN HMCES"/>
    <property type="match status" value="1"/>
</dbReference>
<comment type="caution">
    <text evidence="9">The sequence shown here is derived from an EMBL/GenBank/DDBJ whole genome shotgun (WGS) entry which is preliminary data.</text>
</comment>
<dbReference type="InterPro" id="IPR036590">
    <property type="entry name" value="SRAP-like"/>
</dbReference>
<organism evidence="9 10">
    <name type="scientific">Denitromonas iodatirespirans</name>
    <dbReference type="NCBI Taxonomy" id="2795389"/>
    <lineage>
        <taxon>Bacteria</taxon>
        <taxon>Pseudomonadati</taxon>
        <taxon>Pseudomonadota</taxon>
        <taxon>Betaproteobacteria</taxon>
        <taxon>Rhodocyclales</taxon>
        <taxon>Zoogloeaceae</taxon>
        <taxon>Denitromonas</taxon>
    </lineage>
</organism>
<keyword evidence="5" id="KW-0190">Covalent protein-DNA linkage</keyword>
<evidence type="ECO:0000313" key="10">
    <source>
        <dbReference type="Proteomes" id="UP000694660"/>
    </source>
</evidence>
<protein>
    <recommendedName>
        <fullName evidence="8">Abasic site processing protein</fullName>
        <ecNumber evidence="8">3.4.-.-</ecNumber>
    </recommendedName>
</protein>
<dbReference type="InterPro" id="IPR003738">
    <property type="entry name" value="SRAP"/>
</dbReference>
<evidence type="ECO:0000256" key="5">
    <source>
        <dbReference type="ARBA" id="ARBA00023124"/>
    </source>
</evidence>
<accession>A0A944DN46</accession>
<keyword evidence="2 8" id="KW-0645">Protease</keyword>
<dbReference type="EMBL" id="JAEKFT010000010">
    <property type="protein sequence ID" value="MBT0961684.1"/>
    <property type="molecule type" value="Genomic_DNA"/>
</dbReference>
<dbReference type="GO" id="GO:0106300">
    <property type="term" value="P:protein-DNA covalent cross-linking repair"/>
    <property type="evidence" value="ECO:0007669"/>
    <property type="project" value="InterPro"/>
</dbReference>
<gene>
    <name evidence="9" type="ORF">I8J34_10925</name>
</gene>
<evidence type="ECO:0000256" key="7">
    <source>
        <dbReference type="ARBA" id="ARBA00023239"/>
    </source>
</evidence>
<dbReference type="GO" id="GO:0008233">
    <property type="term" value="F:peptidase activity"/>
    <property type="evidence" value="ECO:0007669"/>
    <property type="project" value="UniProtKB-KW"/>
</dbReference>
<evidence type="ECO:0000256" key="4">
    <source>
        <dbReference type="ARBA" id="ARBA00022801"/>
    </source>
</evidence>
<comment type="similarity">
    <text evidence="1 8">Belongs to the SOS response-associated peptidase family.</text>
</comment>
<evidence type="ECO:0000256" key="1">
    <source>
        <dbReference type="ARBA" id="ARBA00008136"/>
    </source>
</evidence>
<keyword evidence="3" id="KW-0227">DNA damage</keyword>
<dbReference type="EC" id="3.4.-.-" evidence="8"/>
<keyword evidence="7" id="KW-0456">Lyase</keyword>
<dbReference type="RefSeq" id="WP_214361440.1">
    <property type="nucleotide sequence ID" value="NZ_JAEKFT010000010.1"/>
</dbReference>
<evidence type="ECO:0000256" key="3">
    <source>
        <dbReference type="ARBA" id="ARBA00022763"/>
    </source>
</evidence>
<reference evidence="10" key="1">
    <citation type="journal article" date="2022" name="ISME J.">
        <title>Genetic and phylogenetic analysis of dissimilatory iodate-reducing bacteria identifies potential niches across the world's oceans.</title>
        <authorList>
            <person name="Reyes-Umana V."/>
            <person name="Henning Z."/>
            <person name="Lee K."/>
            <person name="Barnum T.P."/>
            <person name="Coates J.D."/>
        </authorList>
    </citation>
    <scope>NUCLEOTIDE SEQUENCE [LARGE SCALE GENOMIC DNA]</scope>
    <source>
        <strain evidence="10">IR12</strain>
    </source>
</reference>
<dbReference type="GO" id="GO:0016829">
    <property type="term" value="F:lyase activity"/>
    <property type="evidence" value="ECO:0007669"/>
    <property type="project" value="UniProtKB-KW"/>
</dbReference>
<evidence type="ECO:0000256" key="2">
    <source>
        <dbReference type="ARBA" id="ARBA00022670"/>
    </source>
</evidence>
<dbReference type="Proteomes" id="UP000694660">
    <property type="component" value="Unassembled WGS sequence"/>
</dbReference>
<dbReference type="AlphaFoldDB" id="A0A944DN46"/>
<dbReference type="SUPFAM" id="SSF143081">
    <property type="entry name" value="BB1717-like"/>
    <property type="match status" value="1"/>
</dbReference>